<organism evidence="2">
    <name type="scientific">Helicotheca tamesis</name>
    <dbReference type="NCBI Taxonomy" id="374047"/>
    <lineage>
        <taxon>Eukaryota</taxon>
        <taxon>Sar</taxon>
        <taxon>Stramenopiles</taxon>
        <taxon>Ochrophyta</taxon>
        <taxon>Bacillariophyta</taxon>
        <taxon>Mediophyceae</taxon>
        <taxon>Lithodesmiophycidae</taxon>
        <taxon>Lithodesmiales</taxon>
        <taxon>Lithodesmiaceae</taxon>
        <taxon>Helicotheca</taxon>
    </lineage>
</organism>
<dbReference type="AlphaFoldDB" id="A0A7S2MXJ1"/>
<sequence length="423" mass="46413">MGKKAKSTSGIAKAEQRKLDKSTLPPPPPPPEEEVGSSKPLEKPALPGSGFKVLGEEGYDDGGVADLSLLIDLEDSVQRRRRGENEYFTALKADLLPRATRGPMAKMTRREQKVSLAQLLFSEDEDCEDRGPSEVYIDQVDGEEDAATMKHRADRLAQARAALRLSLLLREPACTSLSLSELCKRKLTYSGKDGAEEALRCADKALEIAGEGFWDGDEIAVEAEDNPVIDPNYEKNATTPGLANPAALKLLPIRVSHLCLRSALLQRGNALAAVGKEDEARESYEKVFPLLETEPRCARVDWERHSLYVNIGNTFSRSGDYSLADEQYKIAEQMGADHIGHDGGSENDGKGMVACAKRARAFALRRAGRVDEAKALLKEVVEQQIKDNIEAEKKKKEEEEAKKKKEEEEAAAAEKAKEGEPAD</sequence>
<dbReference type="InterPro" id="IPR011990">
    <property type="entry name" value="TPR-like_helical_dom_sf"/>
</dbReference>
<feature type="region of interest" description="Disordered" evidence="1">
    <location>
        <begin position="1"/>
        <end position="54"/>
    </location>
</feature>
<dbReference type="SMART" id="SM00028">
    <property type="entry name" value="TPR"/>
    <property type="match status" value="3"/>
</dbReference>
<evidence type="ECO:0000256" key="1">
    <source>
        <dbReference type="SAM" id="MobiDB-lite"/>
    </source>
</evidence>
<protein>
    <submittedName>
        <fullName evidence="2">Uncharacterized protein</fullName>
    </submittedName>
</protein>
<dbReference type="EMBL" id="HBGV01015180">
    <property type="protein sequence ID" value="CAD9507785.1"/>
    <property type="molecule type" value="Transcribed_RNA"/>
</dbReference>
<reference evidence="2" key="1">
    <citation type="submission" date="2021-01" db="EMBL/GenBank/DDBJ databases">
        <authorList>
            <person name="Corre E."/>
            <person name="Pelletier E."/>
            <person name="Niang G."/>
            <person name="Scheremetjew M."/>
            <person name="Finn R."/>
            <person name="Kale V."/>
            <person name="Holt S."/>
            <person name="Cochrane G."/>
            <person name="Meng A."/>
            <person name="Brown T."/>
            <person name="Cohen L."/>
        </authorList>
    </citation>
    <scope>NUCLEOTIDE SEQUENCE</scope>
    <source>
        <strain evidence="2">CCMP826</strain>
    </source>
</reference>
<gene>
    <name evidence="2" type="ORF">HTAM1171_LOCUS9350</name>
</gene>
<proteinExistence type="predicted"/>
<feature type="region of interest" description="Disordered" evidence="1">
    <location>
        <begin position="387"/>
        <end position="423"/>
    </location>
</feature>
<dbReference type="InterPro" id="IPR019734">
    <property type="entry name" value="TPR_rpt"/>
</dbReference>
<evidence type="ECO:0000313" key="2">
    <source>
        <dbReference type="EMBL" id="CAD9507785.1"/>
    </source>
</evidence>
<accession>A0A7S2MXJ1</accession>
<name>A0A7S2MXJ1_9STRA</name>
<dbReference type="Gene3D" id="1.25.40.10">
    <property type="entry name" value="Tetratricopeptide repeat domain"/>
    <property type="match status" value="1"/>
</dbReference>
<dbReference type="SUPFAM" id="SSF48452">
    <property type="entry name" value="TPR-like"/>
    <property type="match status" value="1"/>
</dbReference>